<sequence length="283" mass="32116">MQESPEQAIKRYVQSGEYDTHFRAWSGDSYLGRVQHGDAALRKALKSAVHERATCASAPAALDELDVAALTRRKVLPMVQGLFPRHEQACVLEMLERSVVFLTPVMIDQVLEQSQWLHTAWTLANLFLAGVKAEILSDDAPYLVGLSEETTCYLSAAYFDASGRFDDFLVHEVAHIFHNCKRRTIGLRETRQREWLLEIDYAKRETFAYACETYSRIHPLGKGPRARQMLLAEYAQGPMPADDRVDIAEYLDILGEAVVARNGWKRILTRCAPPRHRQSSIPQ</sequence>
<organism evidence="1 2">
    <name type="scientific">Thauera chlorobenzoica</name>
    <dbReference type="NCBI Taxonomy" id="96773"/>
    <lineage>
        <taxon>Bacteria</taxon>
        <taxon>Pseudomonadati</taxon>
        <taxon>Pseudomonadota</taxon>
        <taxon>Betaproteobacteria</taxon>
        <taxon>Rhodocyclales</taxon>
        <taxon>Zoogloeaceae</taxon>
        <taxon>Thauera</taxon>
    </lineage>
</organism>
<evidence type="ECO:0000313" key="1">
    <source>
        <dbReference type="EMBL" id="APR03149.1"/>
    </source>
</evidence>
<dbReference type="Proteomes" id="UP000185739">
    <property type="component" value="Chromosome"/>
</dbReference>
<reference evidence="1 2" key="1">
    <citation type="submission" date="2016-12" db="EMBL/GenBank/DDBJ databases">
        <title>Complete genome sequence of Thauera chlorobenzoica, a Betaproteobacterium degrading haloaromatics anaerobically to CO2 and halides.</title>
        <authorList>
            <person name="Goris T."/>
            <person name="Mergelsberg M."/>
            <person name="Boll M."/>
        </authorList>
    </citation>
    <scope>NUCLEOTIDE SEQUENCE [LARGE SCALE GENOMIC DNA]</scope>
    <source>
        <strain evidence="1 2">3CB1</strain>
    </source>
</reference>
<name>A0A1H5ZBV6_9RHOO</name>
<evidence type="ECO:0000313" key="2">
    <source>
        <dbReference type="Proteomes" id="UP000185739"/>
    </source>
</evidence>
<accession>A0A1H5ZBV6</accession>
<keyword evidence="2" id="KW-1185">Reference proteome</keyword>
<proteinExistence type="predicted"/>
<gene>
    <name evidence="1" type="ORF">Tchl_0276</name>
</gene>
<dbReference type="EMBL" id="CP018839">
    <property type="protein sequence ID" value="APR03149.1"/>
    <property type="molecule type" value="Genomic_DNA"/>
</dbReference>
<dbReference type="KEGG" id="tcl:Tchl_0276"/>
<dbReference type="RefSeq" id="WP_075146807.1">
    <property type="nucleotide sequence ID" value="NZ_CP018839.1"/>
</dbReference>
<protein>
    <submittedName>
        <fullName evidence="1">Uncharacterized protein</fullName>
    </submittedName>
</protein>
<dbReference type="AlphaFoldDB" id="A0A1H5ZBV6"/>
<dbReference type="OrthoDB" id="8523530at2"/>
<dbReference type="STRING" id="96773.Tchl_0276"/>